<evidence type="ECO:0000256" key="7">
    <source>
        <dbReference type="ARBA" id="ARBA00023211"/>
    </source>
</evidence>
<dbReference type="InterPro" id="IPR011258">
    <property type="entry name" value="BPG-indep_PGM_N"/>
</dbReference>
<keyword evidence="6 9" id="KW-0324">Glycolysis</keyword>
<dbReference type="GO" id="GO:0006096">
    <property type="term" value="P:glycolytic process"/>
    <property type="evidence" value="ECO:0007669"/>
    <property type="project" value="UniProtKB-UniRule"/>
</dbReference>
<dbReference type="Pfam" id="PF06415">
    <property type="entry name" value="iPGM_N"/>
    <property type="match status" value="1"/>
</dbReference>
<evidence type="ECO:0000256" key="10">
    <source>
        <dbReference type="NCBIfam" id="TIGR01307"/>
    </source>
</evidence>
<feature type="active site" description="Phosphoserine intermediate" evidence="9 11">
    <location>
        <position position="62"/>
    </location>
</feature>
<protein>
    <recommendedName>
        <fullName evidence="9 10">2,3-bisphosphoglycerate-independent phosphoglycerate mutase</fullName>
        <shortName evidence="9">BPG-independent PGAM</shortName>
        <shortName evidence="9">Phosphoglyceromutase</shortName>
        <shortName evidence="9">iPGM</shortName>
        <ecNumber evidence="9 10">5.4.2.12</ecNumber>
    </recommendedName>
</protein>
<comment type="caution">
    <text evidence="9">Lacks conserved residue(s) required for the propagation of feature annotation.</text>
</comment>
<dbReference type="CDD" id="cd16010">
    <property type="entry name" value="iPGM"/>
    <property type="match status" value="1"/>
</dbReference>
<evidence type="ECO:0000259" key="14">
    <source>
        <dbReference type="Pfam" id="PF06415"/>
    </source>
</evidence>
<evidence type="ECO:0000256" key="12">
    <source>
        <dbReference type="PIRSR" id="PIRSR001492-3"/>
    </source>
</evidence>
<comment type="subunit">
    <text evidence="9">Monomer.</text>
</comment>
<feature type="binding site" evidence="9 12">
    <location>
        <position position="62"/>
    </location>
    <ligand>
        <name>Mn(2+)</name>
        <dbReference type="ChEBI" id="CHEBI:29035"/>
        <label>2</label>
    </ligand>
</feature>
<evidence type="ECO:0000256" key="5">
    <source>
        <dbReference type="ARBA" id="ARBA00022723"/>
    </source>
</evidence>
<dbReference type="Gene3D" id="3.40.720.10">
    <property type="entry name" value="Alkaline Phosphatase, subunit A"/>
    <property type="match status" value="1"/>
</dbReference>
<organism evidence="15 16">
    <name type="scientific">Candidatus Nomurabacteria bacterium GW2011_GWB1_40_7</name>
    <dbReference type="NCBI Taxonomy" id="1618744"/>
    <lineage>
        <taxon>Bacteria</taxon>
        <taxon>Candidatus Nomuraibacteriota</taxon>
    </lineage>
</organism>
<dbReference type="InterPro" id="IPR036646">
    <property type="entry name" value="PGAM_B_sf"/>
</dbReference>
<dbReference type="AlphaFoldDB" id="A0A0G0SYC8"/>
<gene>
    <name evidence="9" type="primary">gpmI</name>
    <name evidence="15" type="ORF">UU13_C0021G0018</name>
</gene>
<feature type="binding site" evidence="9">
    <location>
        <position position="190"/>
    </location>
    <ligand>
        <name>substrate</name>
    </ligand>
</feature>
<dbReference type="PANTHER" id="PTHR31637:SF0">
    <property type="entry name" value="2,3-BISPHOSPHOGLYCERATE-INDEPENDENT PHOSPHOGLYCERATE MUTASE"/>
    <property type="match status" value="1"/>
</dbReference>
<dbReference type="NCBIfam" id="TIGR01307">
    <property type="entry name" value="pgm_bpd_ind"/>
    <property type="match status" value="1"/>
</dbReference>
<evidence type="ECO:0000256" key="1">
    <source>
        <dbReference type="ARBA" id="ARBA00000370"/>
    </source>
</evidence>
<dbReference type="InterPro" id="IPR006124">
    <property type="entry name" value="Metalloenzyme"/>
</dbReference>
<dbReference type="PATRIC" id="fig|1618744.3.peg.582"/>
<dbReference type="EMBL" id="LBZL01000021">
    <property type="protein sequence ID" value="KKR69818.1"/>
    <property type="molecule type" value="Genomic_DNA"/>
</dbReference>
<comment type="catalytic activity">
    <reaction evidence="1 9">
        <text>(2R)-2-phosphoglycerate = (2R)-3-phosphoglycerate</text>
        <dbReference type="Rhea" id="RHEA:15901"/>
        <dbReference type="ChEBI" id="CHEBI:58272"/>
        <dbReference type="ChEBI" id="CHEBI:58289"/>
        <dbReference type="EC" id="5.4.2.12"/>
    </reaction>
</comment>
<feature type="binding site" evidence="9 12">
    <location>
        <position position="12"/>
    </location>
    <ligand>
        <name>Mn(2+)</name>
        <dbReference type="ChEBI" id="CHEBI:29035"/>
        <label>2</label>
    </ligand>
</feature>
<feature type="binding site" evidence="9 12">
    <location>
        <position position="463"/>
    </location>
    <ligand>
        <name>Mn(2+)</name>
        <dbReference type="ChEBI" id="CHEBI:29035"/>
        <label>1</label>
    </ligand>
</feature>
<feature type="binding site" evidence="9">
    <location>
        <position position="335"/>
    </location>
    <ligand>
        <name>substrate</name>
    </ligand>
</feature>
<feature type="domain" description="Metalloenzyme" evidence="13">
    <location>
        <begin position="5"/>
        <end position="511"/>
    </location>
</feature>
<feature type="binding site" evidence="9">
    <location>
        <position position="184"/>
    </location>
    <ligand>
        <name>substrate</name>
    </ligand>
</feature>
<keyword evidence="5 9" id="KW-0479">Metal-binding</keyword>
<dbReference type="InterPro" id="IPR017850">
    <property type="entry name" value="Alkaline_phosphatase_core_sf"/>
</dbReference>
<evidence type="ECO:0000259" key="13">
    <source>
        <dbReference type="Pfam" id="PF01676"/>
    </source>
</evidence>
<dbReference type="Pfam" id="PF01676">
    <property type="entry name" value="Metalloenzyme"/>
    <property type="match status" value="1"/>
</dbReference>
<dbReference type="GO" id="GO:0004619">
    <property type="term" value="F:phosphoglycerate mutase activity"/>
    <property type="evidence" value="ECO:0007669"/>
    <property type="project" value="UniProtKB-UniRule"/>
</dbReference>
<evidence type="ECO:0000256" key="3">
    <source>
        <dbReference type="ARBA" id="ARBA00004798"/>
    </source>
</evidence>
<feature type="domain" description="BPG-independent PGAM N-terminal" evidence="14">
    <location>
        <begin position="82"/>
        <end position="299"/>
    </location>
</feature>
<evidence type="ECO:0000256" key="2">
    <source>
        <dbReference type="ARBA" id="ARBA00002315"/>
    </source>
</evidence>
<dbReference type="PIRSF" id="PIRSF001492">
    <property type="entry name" value="IPGAM"/>
    <property type="match status" value="1"/>
</dbReference>
<dbReference type="GO" id="GO:0006007">
    <property type="term" value="P:glucose catabolic process"/>
    <property type="evidence" value="ECO:0007669"/>
    <property type="project" value="InterPro"/>
</dbReference>
<evidence type="ECO:0000256" key="8">
    <source>
        <dbReference type="ARBA" id="ARBA00023235"/>
    </source>
</evidence>
<dbReference type="Proteomes" id="UP000034452">
    <property type="component" value="Unassembled WGS sequence"/>
</dbReference>
<feature type="binding site" evidence="9 12">
    <location>
        <position position="445"/>
    </location>
    <ligand>
        <name>Mn(2+)</name>
        <dbReference type="ChEBI" id="CHEBI:29035"/>
        <label>2</label>
    </ligand>
</feature>
<proteinExistence type="inferred from homology"/>
<dbReference type="HAMAP" id="MF_01038">
    <property type="entry name" value="GpmI"/>
    <property type="match status" value="1"/>
</dbReference>
<dbReference type="UniPathway" id="UPA00109">
    <property type="reaction ID" value="UER00186"/>
</dbReference>
<evidence type="ECO:0000256" key="9">
    <source>
        <dbReference type="HAMAP-Rule" id="MF_01038"/>
    </source>
</evidence>
<feature type="binding site" evidence="9">
    <location>
        <begin position="261"/>
        <end position="264"/>
    </location>
    <ligand>
        <name>substrate</name>
    </ligand>
</feature>
<feature type="binding site" evidence="9 12">
    <location>
        <position position="403"/>
    </location>
    <ligand>
        <name>Mn(2+)</name>
        <dbReference type="ChEBI" id="CHEBI:29035"/>
        <label>1</label>
    </ligand>
</feature>
<evidence type="ECO:0000256" key="11">
    <source>
        <dbReference type="PIRSR" id="PIRSR001492-1"/>
    </source>
</evidence>
<comment type="caution">
    <text evidence="15">The sequence shown here is derived from an EMBL/GenBank/DDBJ whole genome shotgun (WGS) entry which is preliminary data.</text>
</comment>
<comment type="cofactor">
    <cofactor evidence="9">
        <name>Mn(2+)</name>
        <dbReference type="ChEBI" id="CHEBI:29035"/>
    </cofactor>
    <text evidence="9">Binds 2 manganese ions per subunit.</text>
</comment>
<comment type="function">
    <text evidence="2 9">Catalyzes the interconversion of 2-phosphoglycerate and 3-phosphoglycerate.</text>
</comment>
<keyword evidence="7 9" id="KW-0464">Manganese</keyword>
<sequence length="523" mass="57838">MTIEKVILIILDGFGLAPRGPGNPVTAKNMPFLNSLVSSYKSCNLVSSGLVVGLEWGTYGNSEVGHGGIGTGRVVVQSLARINSEIRDGKFFKNEAFLKVLEHARKNHSKIHLIGCVSPGGLHSHEGHLIGLLNFFVLNNFSSVYVHMMTDGEDSLPSEGMRSLDRIKEMLSKSEAKIASIGGRNYAMDRVKNWPLVKEAWDVMVDASGGKYKSAEDYLKESYRRGIYDRDIVPVSILDENGKSAKIEDGDGIIFFFFNFRNDRMKQIVPPFILENFKGFKRERILKNLLVATMTDYDDSFKVLVAYPPDVPPNALGEVISKKGQKQFRLAESEKEAHVTNFFNGGKLDPYSGEERIIAPSRILLGKGYLEHPEMSTEKITENILSCLKKSFSLMVVNFANTDMVAHTGNIPAAEKALKIIDKSLEKIIKSVDLSKTAIIITSDHGNIEEMIDPANGKPDTQHSTANVPVIFISEKFKESSKKNLDNLYKENPIGSLIDVAPTILGLLGIDQPKEMSGSKLIN</sequence>
<keyword evidence="8 9" id="KW-0413">Isomerase</keyword>
<feature type="binding site" evidence="9 12">
    <location>
        <position position="407"/>
    </location>
    <ligand>
        <name>Mn(2+)</name>
        <dbReference type="ChEBI" id="CHEBI:29035"/>
        <label>1</label>
    </ligand>
</feature>
<feature type="binding site" evidence="9">
    <location>
        <position position="123"/>
    </location>
    <ligand>
        <name>substrate</name>
    </ligand>
</feature>
<reference evidence="15 16" key="1">
    <citation type="journal article" date="2015" name="Nature">
        <title>rRNA introns, odd ribosomes, and small enigmatic genomes across a large radiation of phyla.</title>
        <authorList>
            <person name="Brown C.T."/>
            <person name="Hug L.A."/>
            <person name="Thomas B.C."/>
            <person name="Sharon I."/>
            <person name="Castelle C.J."/>
            <person name="Singh A."/>
            <person name="Wilkins M.J."/>
            <person name="Williams K.H."/>
            <person name="Banfield J.F."/>
        </authorList>
    </citation>
    <scope>NUCLEOTIDE SEQUENCE [LARGE SCALE GENOMIC DNA]</scope>
</reference>
<dbReference type="GO" id="GO:0005829">
    <property type="term" value="C:cytosol"/>
    <property type="evidence" value="ECO:0007669"/>
    <property type="project" value="TreeGrafter"/>
</dbReference>
<feature type="binding site" evidence="9 12">
    <location>
        <position position="444"/>
    </location>
    <ligand>
        <name>Mn(2+)</name>
        <dbReference type="ChEBI" id="CHEBI:29035"/>
        <label>2</label>
    </ligand>
</feature>
<name>A0A0G0SYC8_9BACT</name>
<comment type="pathway">
    <text evidence="3 9">Carbohydrate degradation; glycolysis; pyruvate from D-glyceraldehyde 3-phosphate: step 3/5.</text>
</comment>
<dbReference type="GO" id="GO:0030145">
    <property type="term" value="F:manganese ion binding"/>
    <property type="evidence" value="ECO:0007669"/>
    <property type="project" value="UniProtKB-UniRule"/>
</dbReference>
<comment type="similarity">
    <text evidence="4 9">Belongs to the BPG-independent phosphoglycerate mutase family.</text>
</comment>
<evidence type="ECO:0000256" key="4">
    <source>
        <dbReference type="ARBA" id="ARBA00008819"/>
    </source>
</evidence>
<evidence type="ECO:0000313" key="15">
    <source>
        <dbReference type="EMBL" id="KKR69818.1"/>
    </source>
</evidence>
<accession>A0A0G0SYC8</accession>
<dbReference type="SUPFAM" id="SSF64158">
    <property type="entry name" value="2,3-Bisphosphoglycerate-independent phosphoglycerate mutase, substrate-binding domain"/>
    <property type="match status" value="1"/>
</dbReference>
<dbReference type="EC" id="5.4.2.12" evidence="9 10"/>
<dbReference type="Gene3D" id="3.40.1450.10">
    <property type="entry name" value="BPG-independent phosphoglycerate mutase, domain B"/>
    <property type="match status" value="1"/>
</dbReference>
<evidence type="ECO:0000256" key="6">
    <source>
        <dbReference type="ARBA" id="ARBA00023152"/>
    </source>
</evidence>
<dbReference type="PANTHER" id="PTHR31637">
    <property type="entry name" value="2,3-BISPHOSPHOGLYCERATE-INDEPENDENT PHOSPHOGLYCERATE MUTASE"/>
    <property type="match status" value="1"/>
</dbReference>
<evidence type="ECO:0000313" key="16">
    <source>
        <dbReference type="Proteomes" id="UP000034452"/>
    </source>
</evidence>
<dbReference type="FunFam" id="3.40.1450.10:FF:000002">
    <property type="entry name" value="2,3-bisphosphoglycerate-independent phosphoglycerate mutase"/>
    <property type="match status" value="1"/>
</dbReference>
<dbReference type="InterPro" id="IPR005995">
    <property type="entry name" value="Pgm_bpd_ind"/>
</dbReference>
<dbReference type="SUPFAM" id="SSF53649">
    <property type="entry name" value="Alkaline phosphatase-like"/>
    <property type="match status" value="1"/>
</dbReference>